<gene>
    <name evidence="2" type="ORF">AAP_01077</name>
</gene>
<evidence type="ECO:0000313" key="3">
    <source>
        <dbReference type="Proteomes" id="UP000242877"/>
    </source>
</evidence>
<feature type="compositionally biased region" description="Polar residues" evidence="1">
    <location>
        <begin position="35"/>
        <end position="46"/>
    </location>
</feature>
<dbReference type="Proteomes" id="UP000242877">
    <property type="component" value="Unassembled WGS sequence"/>
</dbReference>
<dbReference type="AlphaFoldDB" id="A0A168C918"/>
<feature type="compositionally biased region" description="Polar residues" evidence="1">
    <location>
        <begin position="1"/>
        <end position="14"/>
    </location>
</feature>
<sequence length="163" mass="17165">MTSASSKTESPTATSGGGETYGIRDSPQKPKRSRTSPNRPKNSASSPAPVKSAIKASSRSPSMHHDAASPPSSNSTASSQTQKPVKTSRGLRVLTNLFTALMRHFSQTVSSNPMGFLRFVMVITGLLMALRRPDVRGKLKSVAGAGWGKIASTVGMGTKVSYI</sequence>
<dbReference type="VEuPathDB" id="FungiDB:AAP_01077"/>
<dbReference type="EMBL" id="AZGZ01000003">
    <property type="protein sequence ID" value="KZZ96304.1"/>
    <property type="molecule type" value="Genomic_DNA"/>
</dbReference>
<accession>A0A168C918</accession>
<evidence type="ECO:0000256" key="1">
    <source>
        <dbReference type="SAM" id="MobiDB-lite"/>
    </source>
</evidence>
<organism evidence="2 3">
    <name type="scientific">Ascosphaera apis ARSEF 7405</name>
    <dbReference type="NCBI Taxonomy" id="392613"/>
    <lineage>
        <taxon>Eukaryota</taxon>
        <taxon>Fungi</taxon>
        <taxon>Dikarya</taxon>
        <taxon>Ascomycota</taxon>
        <taxon>Pezizomycotina</taxon>
        <taxon>Eurotiomycetes</taxon>
        <taxon>Eurotiomycetidae</taxon>
        <taxon>Onygenales</taxon>
        <taxon>Ascosphaeraceae</taxon>
        <taxon>Ascosphaera</taxon>
    </lineage>
</organism>
<feature type="region of interest" description="Disordered" evidence="1">
    <location>
        <begin position="1"/>
        <end position="88"/>
    </location>
</feature>
<protein>
    <submittedName>
        <fullName evidence="2">Peroxin 26</fullName>
    </submittedName>
</protein>
<comment type="caution">
    <text evidence="2">The sequence shown here is derived from an EMBL/GenBank/DDBJ whole genome shotgun (WGS) entry which is preliminary data.</text>
</comment>
<reference evidence="2 3" key="1">
    <citation type="journal article" date="2016" name="Genome Biol. Evol.">
        <title>Divergent and convergent evolution of fungal pathogenicity.</title>
        <authorList>
            <person name="Shang Y."/>
            <person name="Xiao G."/>
            <person name="Zheng P."/>
            <person name="Cen K."/>
            <person name="Zhan S."/>
            <person name="Wang C."/>
        </authorList>
    </citation>
    <scope>NUCLEOTIDE SEQUENCE [LARGE SCALE GENOMIC DNA]</scope>
    <source>
        <strain evidence="2 3">ARSEF 7405</strain>
    </source>
</reference>
<evidence type="ECO:0000313" key="2">
    <source>
        <dbReference type="EMBL" id="KZZ96304.1"/>
    </source>
</evidence>
<name>A0A168C918_9EURO</name>
<feature type="compositionally biased region" description="Low complexity" evidence="1">
    <location>
        <begin position="68"/>
        <end position="82"/>
    </location>
</feature>
<proteinExistence type="predicted"/>
<keyword evidence="3" id="KW-1185">Reference proteome</keyword>